<dbReference type="InterPro" id="IPR043519">
    <property type="entry name" value="NT_sf"/>
</dbReference>
<evidence type="ECO:0000256" key="2">
    <source>
        <dbReference type="HAMAP-Rule" id="MF_01477"/>
    </source>
</evidence>
<comment type="similarity">
    <text evidence="1 2">Belongs to the Iojap/RsfS family.</text>
</comment>
<keyword evidence="2" id="KW-0810">Translation regulation</keyword>
<evidence type="ECO:0000256" key="1">
    <source>
        <dbReference type="ARBA" id="ARBA00010574"/>
    </source>
</evidence>
<accession>A0A4P8Y012</accession>
<dbReference type="GO" id="GO:0017148">
    <property type="term" value="P:negative regulation of translation"/>
    <property type="evidence" value="ECO:0007669"/>
    <property type="project" value="UniProtKB-UniRule"/>
</dbReference>
<dbReference type="RefSeq" id="WP_022506405.1">
    <property type="nucleotide sequence ID" value="NZ_CP039381.1"/>
</dbReference>
<protein>
    <recommendedName>
        <fullName evidence="2">Ribosomal silencing factor RsfS</fullName>
    </recommendedName>
</protein>
<dbReference type="OrthoDB" id="9793681at2"/>
<evidence type="ECO:0000313" key="3">
    <source>
        <dbReference type="EMBL" id="QCT07849.1"/>
    </source>
</evidence>
<proteinExistence type="inferred from homology"/>
<dbReference type="NCBIfam" id="TIGR00090">
    <property type="entry name" value="rsfS_iojap_ybeB"/>
    <property type="match status" value="1"/>
</dbReference>
<dbReference type="Gene3D" id="3.30.460.10">
    <property type="entry name" value="Beta Polymerase, domain 2"/>
    <property type="match status" value="1"/>
</dbReference>
<dbReference type="Pfam" id="PF02410">
    <property type="entry name" value="RsfS"/>
    <property type="match status" value="1"/>
</dbReference>
<organism evidence="3 4">
    <name type="scientific">Ruminococcus bovis</name>
    <dbReference type="NCBI Taxonomy" id="2564099"/>
    <lineage>
        <taxon>Bacteria</taxon>
        <taxon>Bacillati</taxon>
        <taxon>Bacillota</taxon>
        <taxon>Clostridia</taxon>
        <taxon>Eubacteriales</taxon>
        <taxon>Oscillospiraceae</taxon>
        <taxon>Ruminococcus</taxon>
    </lineage>
</organism>
<gene>
    <name evidence="2 3" type="primary">rsfS</name>
    <name evidence="3" type="ORF">E5Z56_11000</name>
</gene>
<comment type="function">
    <text evidence="2">Functions as a ribosomal silencing factor. Interacts with ribosomal protein uL14 (rplN), blocking formation of intersubunit bridge B8. Prevents association of the 30S and 50S ribosomal subunits and the formation of functional ribosomes, thus repressing translation.</text>
</comment>
<comment type="subunit">
    <text evidence="2">Interacts with ribosomal protein uL14 (rplN).</text>
</comment>
<dbReference type="AlphaFoldDB" id="A0A4P8Y012"/>
<dbReference type="HAMAP" id="MF_01477">
    <property type="entry name" value="Iojap_RsfS"/>
    <property type="match status" value="1"/>
</dbReference>
<sequence>MDTKEQAHLIAKALSSKKGLDVEVIKISDVSVLADYIVIATGTSSTHVKALADEVEYQLDEAGFSVSHVEGHRGNGWILLDYIDIIVHVFDDKSREYYNLERLWEDGTVVKFDDVD</sequence>
<dbReference type="GO" id="GO:0005737">
    <property type="term" value="C:cytoplasm"/>
    <property type="evidence" value="ECO:0007669"/>
    <property type="project" value="UniProtKB-SubCell"/>
</dbReference>
<name>A0A4P8Y012_9FIRM</name>
<dbReference type="KEGG" id="ruj:E5Z56_11000"/>
<dbReference type="GO" id="GO:0043023">
    <property type="term" value="F:ribosomal large subunit binding"/>
    <property type="evidence" value="ECO:0007669"/>
    <property type="project" value="TreeGrafter"/>
</dbReference>
<dbReference type="EMBL" id="CP039381">
    <property type="protein sequence ID" value="QCT07849.1"/>
    <property type="molecule type" value="Genomic_DNA"/>
</dbReference>
<dbReference type="PANTHER" id="PTHR21043">
    <property type="entry name" value="IOJAP SUPERFAMILY ORTHOLOG"/>
    <property type="match status" value="1"/>
</dbReference>
<reference evidence="3 4" key="1">
    <citation type="submission" date="2019-04" db="EMBL/GenBank/DDBJ databases">
        <authorList>
            <person name="Embree M."/>
            <person name="Gaffney J.R."/>
        </authorList>
    </citation>
    <scope>NUCLEOTIDE SEQUENCE [LARGE SCALE GENOMIC DNA]</scope>
    <source>
        <strain evidence="3 4">JE7A12</strain>
    </source>
</reference>
<comment type="subcellular location">
    <subcellularLocation>
        <location evidence="2">Cytoplasm</location>
    </subcellularLocation>
</comment>
<dbReference type="InterPro" id="IPR004394">
    <property type="entry name" value="Iojap/RsfS/C7orf30"/>
</dbReference>
<dbReference type="GO" id="GO:0090071">
    <property type="term" value="P:negative regulation of ribosome biogenesis"/>
    <property type="evidence" value="ECO:0007669"/>
    <property type="project" value="UniProtKB-UniRule"/>
</dbReference>
<keyword evidence="4" id="KW-1185">Reference proteome</keyword>
<dbReference type="PANTHER" id="PTHR21043:SF0">
    <property type="entry name" value="MITOCHONDRIAL ASSEMBLY OF RIBOSOMAL LARGE SUBUNIT PROTEIN 1"/>
    <property type="match status" value="1"/>
</dbReference>
<dbReference type="Proteomes" id="UP000301475">
    <property type="component" value="Chromosome"/>
</dbReference>
<keyword evidence="2" id="KW-0678">Repressor</keyword>
<dbReference type="GO" id="GO:0042256">
    <property type="term" value="P:cytosolic ribosome assembly"/>
    <property type="evidence" value="ECO:0007669"/>
    <property type="project" value="UniProtKB-UniRule"/>
</dbReference>
<evidence type="ECO:0000313" key="4">
    <source>
        <dbReference type="Proteomes" id="UP000301475"/>
    </source>
</evidence>
<dbReference type="SUPFAM" id="SSF81301">
    <property type="entry name" value="Nucleotidyltransferase"/>
    <property type="match status" value="1"/>
</dbReference>
<keyword evidence="2" id="KW-0963">Cytoplasm</keyword>